<dbReference type="AlphaFoldDB" id="A0AAD4NV85"/>
<gene>
    <name evidence="1" type="ORF">G6011_00729</name>
</gene>
<organism evidence="1 2">
    <name type="scientific">Alternaria panax</name>
    <dbReference type="NCBI Taxonomy" id="48097"/>
    <lineage>
        <taxon>Eukaryota</taxon>
        <taxon>Fungi</taxon>
        <taxon>Dikarya</taxon>
        <taxon>Ascomycota</taxon>
        <taxon>Pezizomycotina</taxon>
        <taxon>Dothideomycetes</taxon>
        <taxon>Pleosporomycetidae</taxon>
        <taxon>Pleosporales</taxon>
        <taxon>Pleosporineae</taxon>
        <taxon>Pleosporaceae</taxon>
        <taxon>Alternaria</taxon>
        <taxon>Alternaria sect. Panax</taxon>
    </lineage>
</organism>
<comment type="caution">
    <text evidence="1">The sequence shown here is derived from an EMBL/GenBank/DDBJ whole genome shotgun (WGS) entry which is preliminary data.</text>
</comment>
<proteinExistence type="predicted"/>
<name>A0AAD4NV85_9PLEO</name>
<dbReference type="Proteomes" id="UP001199106">
    <property type="component" value="Unassembled WGS sequence"/>
</dbReference>
<dbReference type="EMBL" id="JAANER010000001">
    <property type="protein sequence ID" value="KAG9195608.1"/>
    <property type="molecule type" value="Genomic_DNA"/>
</dbReference>
<keyword evidence="2" id="KW-1185">Reference proteome</keyword>
<evidence type="ECO:0000313" key="2">
    <source>
        <dbReference type="Proteomes" id="UP001199106"/>
    </source>
</evidence>
<evidence type="ECO:0000313" key="1">
    <source>
        <dbReference type="EMBL" id="KAG9195608.1"/>
    </source>
</evidence>
<reference evidence="1" key="1">
    <citation type="submission" date="2021-07" db="EMBL/GenBank/DDBJ databases">
        <title>Genome Resource of American Ginseng Black Spot Pathogen Alternaria panax.</title>
        <authorList>
            <person name="Qiu C."/>
            <person name="Wang W."/>
            <person name="Liu Z."/>
        </authorList>
    </citation>
    <scope>NUCLEOTIDE SEQUENCE</scope>
    <source>
        <strain evidence="1">BNCC115425</strain>
    </source>
</reference>
<sequence>MARHIQLNISGFENRQDLRHKLVPSEVLGYQDLENQASTLYSQIFPFDRWTVSFRLRYEDAFLEEHLMPIQADLWNNGTYLKFMWAKDGMLEVVAYFVPKSETGLTGFPKASGDLSMMEYMERASSTALTNIPTISIIPNTPPTSPTQASVSTPTMGPNIMPKVATIEALPHSQHVSRKRNHNTMTQETPTSPSPVLYPPLPPTITPSTFQPTLAGNLLADVPPTHLFHVTNRNWSIFTPWRKKAVAKALMIAGLYGVDAHKPCACCVKHGRECRIWHPDIRMQAKWRVVNSMKAKGREGGSAVSGMCCWCLAKPTWKIGVCDAE</sequence>
<protein>
    <submittedName>
        <fullName evidence="1">Uncharacterized protein</fullName>
    </submittedName>
</protein>
<accession>A0AAD4NV85</accession>